<dbReference type="EMBL" id="JAGINW010000001">
    <property type="protein sequence ID" value="MBP2327200.1"/>
    <property type="molecule type" value="Genomic_DNA"/>
</dbReference>
<keyword evidence="1" id="KW-0812">Transmembrane</keyword>
<keyword evidence="1" id="KW-0472">Membrane</keyword>
<organism evidence="2 3">
    <name type="scientific">Kibdelosporangium banguiense</name>
    <dbReference type="NCBI Taxonomy" id="1365924"/>
    <lineage>
        <taxon>Bacteria</taxon>
        <taxon>Bacillati</taxon>
        <taxon>Actinomycetota</taxon>
        <taxon>Actinomycetes</taxon>
        <taxon>Pseudonocardiales</taxon>
        <taxon>Pseudonocardiaceae</taxon>
        <taxon>Kibdelosporangium</taxon>
    </lineage>
</organism>
<feature type="transmembrane region" description="Helical" evidence="1">
    <location>
        <begin position="6"/>
        <end position="24"/>
    </location>
</feature>
<sequence length="151" mass="16446">MTVRQVFGRIVITSVTISLGVLMFHACTASLRASGATVYQFFHAVGVGDAPAACHLLSGAALAKFQARAHATSCEAAVTLVHRGLTPAKREELVTGEPDVQEYITAVRLDFSTRREITFDPNPLGMEYIVLADHEGRETISDWGWDVRELS</sequence>
<comment type="caution">
    <text evidence="2">The sequence shown here is derived from an EMBL/GenBank/DDBJ whole genome shotgun (WGS) entry which is preliminary data.</text>
</comment>
<evidence type="ECO:0000313" key="2">
    <source>
        <dbReference type="EMBL" id="MBP2327200.1"/>
    </source>
</evidence>
<evidence type="ECO:0000313" key="3">
    <source>
        <dbReference type="Proteomes" id="UP001519332"/>
    </source>
</evidence>
<keyword evidence="3" id="KW-1185">Reference proteome</keyword>
<evidence type="ECO:0008006" key="4">
    <source>
        <dbReference type="Google" id="ProtNLM"/>
    </source>
</evidence>
<name>A0ABS4TT94_9PSEU</name>
<reference evidence="2 3" key="1">
    <citation type="submission" date="2021-03" db="EMBL/GenBank/DDBJ databases">
        <title>Sequencing the genomes of 1000 actinobacteria strains.</title>
        <authorList>
            <person name="Klenk H.-P."/>
        </authorList>
    </citation>
    <scope>NUCLEOTIDE SEQUENCE [LARGE SCALE GENOMIC DNA]</scope>
    <source>
        <strain evidence="2 3">DSM 46670</strain>
    </source>
</reference>
<dbReference type="Proteomes" id="UP001519332">
    <property type="component" value="Unassembled WGS sequence"/>
</dbReference>
<keyword evidence="1" id="KW-1133">Transmembrane helix</keyword>
<evidence type="ECO:0000256" key="1">
    <source>
        <dbReference type="SAM" id="Phobius"/>
    </source>
</evidence>
<gene>
    <name evidence="2" type="ORF">JOF56_007585</name>
</gene>
<protein>
    <recommendedName>
        <fullName evidence="4">Lipoprotein</fullName>
    </recommendedName>
</protein>
<accession>A0ABS4TT94</accession>
<proteinExistence type="predicted"/>
<dbReference type="RefSeq" id="WP_209644177.1">
    <property type="nucleotide sequence ID" value="NZ_JAGINW010000001.1"/>
</dbReference>